<protein>
    <submittedName>
        <fullName evidence="9">Uroporphyrinogen-III synthase</fullName>
    </submittedName>
</protein>
<feature type="compositionally biased region" description="Low complexity" evidence="6">
    <location>
        <begin position="358"/>
        <end position="369"/>
    </location>
</feature>
<evidence type="ECO:0000256" key="1">
    <source>
        <dbReference type="ARBA" id="ARBA00004370"/>
    </source>
</evidence>
<evidence type="ECO:0000256" key="3">
    <source>
        <dbReference type="ARBA" id="ARBA00022989"/>
    </source>
</evidence>
<dbReference type="UniPathway" id="UPA00251">
    <property type="reaction ID" value="UER00320"/>
</dbReference>
<evidence type="ECO:0000259" key="8">
    <source>
        <dbReference type="Pfam" id="PF02602"/>
    </source>
</evidence>
<feature type="compositionally biased region" description="Low complexity" evidence="6">
    <location>
        <begin position="379"/>
        <end position="390"/>
    </location>
</feature>
<feature type="domain" description="Tetrapyrrole biosynthesis uroporphyrinogen III synthase" evidence="8">
    <location>
        <begin position="14"/>
        <end position="230"/>
    </location>
</feature>
<dbReference type="OrthoDB" id="7163809at2"/>
<feature type="compositionally biased region" description="Low complexity" evidence="6">
    <location>
        <begin position="331"/>
        <end position="349"/>
    </location>
</feature>
<dbReference type="InterPro" id="IPR019133">
    <property type="entry name" value="MIC60"/>
</dbReference>
<dbReference type="InterPro" id="IPR003754">
    <property type="entry name" value="4pyrrol_synth_uPrphyn_synth"/>
</dbReference>
<evidence type="ECO:0000256" key="2">
    <source>
        <dbReference type="ARBA" id="ARBA00022692"/>
    </source>
</evidence>
<dbReference type="GO" id="GO:0006782">
    <property type="term" value="P:protoporphyrinogen IX biosynthetic process"/>
    <property type="evidence" value="ECO:0007669"/>
    <property type="project" value="UniProtKB-UniPathway"/>
</dbReference>
<evidence type="ECO:0000313" key="9">
    <source>
        <dbReference type="EMBL" id="SLN15256.1"/>
    </source>
</evidence>
<dbReference type="CDD" id="cd06578">
    <property type="entry name" value="HemD"/>
    <property type="match status" value="1"/>
</dbReference>
<dbReference type="RefSeq" id="WP_085881660.1">
    <property type="nucleotide sequence ID" value="NZ_FWFR01000001.1"/>
</dbReference>
<feature type="coiled-coil region" evidence="5">
    <location>
        <begin position="624"/>
        <end position="675"/>
    </location>
</feature>
<dbReference type="Proteomes" id="UP000193200">
    <property type="component" value="Unassembled WGS sequence"/>
</dbReference>
<keyword evidence="2 7" id="KW-0812">Transmembrane</keyword>
<dbReference type="Gene3D" id="1.10.287.1490">
    <property type="match status" value="1"/>
</dbReference>
<gene>
    <name evidence="9" type="ORF">OCH7691_00307</name>
</gene>
<evidence type="ECO:0000256" key="4">
    <source>
        <dbReference type="ARBA" id="ARBA00023136"/>
    </source>
</evidence>
<dbReference type="GO" id="GO:0004852">
    <property type="term" value="F:uroporphyrinogen-III synthase activity"/>
    <property type="evidence" value="ECO:0007669"/>
    <property type="project" value="InterPro"/>
</dbReference>
<comment type="subcellular location">
    <subcellularLocation>
        <location evidence="1">Membrane</location>
    </subcellularLocation>
</comment>
<dbReference type="Gene3D" id="3.40.50.10090">
    <property type="match status" value="2"/>
</dbReference>
<dbReference type="InParanoid" id="A0A1Y5RDX2"/>
<dbReference type="SUPFAM" id="SSF69618">
    <property type="entry name" value="HemD-like"/>
    <property type="match status" value="1"/>
</dbReference>
<name>A0A1Y5RDX2_9PROT</name>
<organism evidence="9 10">
    <name type="scientific">Oceanibacterium hippocampi</name>
    <dbReference type="NCBI Taxonomy" id="745714"/>
    <lineage>
        <taxon>Bacteria</taxon>
        <taxon>Pseudomonadati</taxon>
        <taxon>Pseudomonadota</taxon>
        <taxon>Alphaproteobacteria</taxon>
        <taxon>Sneathiellales</taxon>
        <taxon>Sneathiellaceae</taxon>
        <taxon>Oceanibacterium</taxon>
    </lineage>
</organism>
<dbReference type="InterPro" id="IPR036108">
    <property type="entry name" value="4pyrrol_syn_uPrphyn_synt_sf"/>
</dbReference>
<accession>A0A1Y5RDX2</accession>
<keyword evidence="5" id="KW-0175">Coiled coil</keyword>
<sequence>MRLLITRPEPDASHLASALRKLNVQSLVEPMLTIHLDDSRRLEIGPGVQAVLVTSRNAARALAVTCDRRDLKVYAVGDGTAQAARSAGFETVASASGDLDALVEKVVAECDPSGGPLVHVAGSVTTGDLKGRLEAAGFSCRREVLYSAEPVTSVSPRLEKALVDREIDGVILFSPRTAAAFLALVEGAALDDTLADLELFCLSEAVGKAAMPLLWREVHVAEQPNEEALLALVARIDAARNGEASGSDTGRRPAKQAPEEEFIVALTAIDTRPVDGAAEMMTNQSETDPDKEAAVAPAAAAQSTGGQKAKDDPVAGSGKPASPKPSGNGAGTTKAASTTTPAAAAKSTTGNGAPLPPRSTAASTGGSTPSTPPTPARTPTPASTSRPGSGSPSGGGTGGGNGGSGNAAGTASPRRKRGGVRWSLVVAVIAILLVFASGMAVWPLLLPKLKAELSPEKLRLLGVESTGGAVAADPALMDRIVSLENQVARGDSRAGQIGPRLDQLAGRLDTLEQNEGAASGAGGEQVAALASRVDDLAATFGALQGRLDDIDGRLRTLAGDAARIDDLEANMAGLRETLDRAATSGGGADAAVIGELRQRIDELAGRIDAGTGADADTDALAAEIAELRQGANGIENEIAALGARVDRNATLSGDLSSQASDIGALREKLSALEQQTAEREAAGEKATADAQSRIERLEAAREARAGLDERMALALAINQLSAATQGSSPFDQELAVASGLAGEALQPTLAELVPHAAAGLPTLAELRASFDEEARQIVQAARELEDGDWLGHAMARIASVITIRRVGEVEGVEADAVVARAEVLLARGDLAGAVAELDGLTGAAATAAADWLGQARARLALDTAIEQLHQRVIAGLSGPKDGE</sequence>
<dbReference type="EMBL" id="FWFR01000001">
    <property type="protein sequence ID" value="SLN15256.1"/>
    <property type="molecule type" value="Genomic_DNA"/>
</dbReference>
<evidence type="ECO:0000313" key="10">
    <source>
        <dbReference type="Proteomes" id="UP000193200"/>
    </source>
</evidence>
<feature type="transmembrane region" description="Helical" evidence="7">
    <location>
        <begin position="422"/>
        <end position="445"/>
    </location>
</feature>
<evidence type="ECO:0000256" key="5">
    <source>
        <dbReference type="SAM" id="Coils"/>
    </source>
</evidence>
<dbReference type="Pfam" id="PF09731">
    <property type="entry name" value="Mitofilin"/>
    <property type="match status" value="1"/>
</dbReference>
<dbReference type="PANTHER" id="PTHR15415">
    <property type="entry name" value="MITOFILIN"/>
    <property type="match status" value="1"/>
</dbReference>
<dbReference type="AlphaFoldDB" id="A0A1Y5RDX2"/>
<feature type="compositionally biased region" description="Gly residues" evidence="6">
    <location>
        <begin position="391"/>
        <end position="406"/>
    </location>
</feature>
<evidence type="ECO:0000256" key="6">
    <source>
        <dbReference type="SAM" id="MobiDB-lite"/>
    </source>
</evidence>
<keyword evidence="4 7" id="KW-0472">Membrane</keyword>
<reference evidence="9 10" key="1">
    <citation type="submission" date="2017-03" db="EMBL/GenBank/DDBJ databases">
        <authorList>
            <person name="Afonso C.L."/>
            <person name="Miller P.J."/>
            <person name="Scott M.A."/>
            <person name="Spackman E."/>
            <person name="Goraichik I."/>
            <person name="Dimitrov K.M."/>
            <person name="Suarez D.L."/>
            <person name="Swayne D.E."/>
        </authorList>
    </citation>
    <scope>NUCLEOTIDE SEQUENCE [LARGE SCALE GENOMIC DNA]</scope>
    <source>
        <strain evidence="9 10">CECT 7691</strain>
    </source>
</reference>
<keyword evidence="10" id="KW-1185">Reference proteome</keyword>
<evidence type="ECO:0000256" key="7">
    <source>
        <dbReference type="SAM" id="Phobius"/>
    </source>
</evidence>
<dbReference type="Pfam" id="PF02602">
    <property type="entry name" value="HEM4"/>
    <property type="match status" value="1"/>
</dbReference>
<proteinExistence type="predicted"/>
<dbReference type="GO" id="GO:0016020">
    <property type="term" value="C:membrane"/>
    <property type="evidence" value="ECO:0007669"/>
    <property type="project" value="UniProtKB-SubCell"/>
</dbReference>
<dbReference type="PANTHER" id="PTHR15415:SF7">
    <property type="entry name" value="MICOS COMPLEX SUBUNIT MIC60"/>
    <property type="match status" value="1"/>
</dbReference>
<feature type="region of interest" description="Disordered" evidence="6">
    <location>
        <begin position="282"/>
        <end position="417"/>
    </location>
</feature>
<keyword evidence="3 7" id="KW-1133">Transmembrane helix</keyword>